<sequence length="139" mass="14250">MANEALEKALDALDKAVAAVQQAALNLPDAAEAAGALAHGATGGAIDPFVFRLAIFVLSIFVGYYVVWSVTPALHTPLMAVTNAISSVIVVGALLAVGISASGLATGFGFIALVLASVNIFGGFLVTQRMLAMYKKKDK</sequence>
<keyword evidence="11 13" id="KW-0472">Membrane</keyword>
<dbReference type="Pfam" id="PF12769">
    <property type="entry name" value="PNTB_4TM"/>
    <property type="match status" value="1"/>
</dbReference>
<comment type="function">
    <text evidence="1">The transhydrogenation between NADH and NADP is coupled to respiration and ATP hydrolysis and functions as a proton pump across the membrane.</text>
</comment>
<keyword evidence="7" id="KW-0521">NADP</keyword>
<dbReference type="PANTHER" id="PTHR10160">
    <property type="entry name" value="NAD(P) TRANSHYDROGENASE"/>
    <property type="match status" value="1"/>
</dbReference>
<keyword evidence="9 13" id="KW-1133">Transmembrane helix</keyword>
<evidence type="ECO:0000256" key="12">
    <source>
        <dbReference type="ARBA" id="ARBA00048202"/>
    </source>
</evidence>
<evidence type="ECO:0000256" key="9">
    <source>
        <dbReference type="ARBA" id="ARBA00022989"/>
    </source>
</evidence>
<dbReference type="PANTHER" id="PTHR10160:SF19">
    <property type="entry name" value="PROTON-TRANSLOCATING NAD(P)(+) TRANSHYDROGENASE"/>
    <property type="match status" value="1"/>
</dbReference>
<reference evidence="15 16" key="1">
    <citation type="submission" date="2020-01" db="EMBL/GenBank/DDBJ databases">
        <title>Draft genome assembly of Ensifer adhaerens T173.</title>
        <authorList>
            <person name="Craig J.E."/>
            <person name="Stinchcombe J.R."/>
        </authorList>
    </citation>
    <scope>NUCLEOTIDE SEQUENCE [LARGE SCALE GENOMIC DNA]</scope>
    <source>
        <strain evidence="15 16">T173</strain>
    </source>
</reference>
<evidence type="ECO:0000313" key="16">
    <source>
        <dbReference type="Proteomes" id="UP000744980"/>
    </source>
</evidence>
<dbReference type="EMBL" id="WXFA01000010">
    <property type="protein sequence ID" value="MBM3092486.1"/>
    <property type="molecule type" value="Genomic_DNA"/>
</dbReference>
<keyword evidence="4" id="KW-1003">Cell membrane</keyword>
<feature type="transmembrane region" description="Helical" evidence="13">
    <location>
        <begin position="49"/>
        <end position="68"/>
    </location>
</feature>
<evidence type="ECO:0000256" key="6">
    <source>
        <dbReference type="ARBA" id="ARBA00022692"/>
    </source>
</evidence>
<proteinExistence type="predicted"/>
<dbReference type="InterPro" id="IPR024605">
    <property type="entry name" value="NADP_transhyd_a_C"/>
</dbReference>
<evidence type="ECO:0000256" key="13">
    <source>
        <dbReference type="SAM" id="Phobius"/>
    </source>
</evidence>
<evidence type="ECO:0000256" key="11">
    <source>
        <dbReference type="ARBA" id="ARBA00023136"/>
    </source>
</evidence>
<keyword evidence="5" id="KW-0997">Cell inner membrane</keyword>
<feature type="transmembrane region" description="Helical" evidence="13">
    <location>
        <begin position="107"/>
        <end position="127"/>
    </location>
</feature>
<keyword evidence="6 13" id="KW-0812">Transmembrane</keyword>
<organism evidence="15 16">
    <name type="scientific">Ensifer canadensis</name>
    <dbReference type="NCBI Taxonomy" id="555315"/>
    <lineage>
        <taxon>Bacteria</taxon>
        <taxon>Pseudomonadati</taxon>
        <taxon>Pseudomonadota</taxon>
        <taxon>Alphaproteobacteria</taxon>
        <taxon>Hyphomicrobiales</taxon>
        <taxon>Rhizobiaceae</taxon>
        <taxon>Sinorhizobium/Ensifer group</taxon>
        <taxon>Ensifer</taxon>
    </lineage>
</organism>
<feature type="transmembrane region" description="Helical" evidence="13">
    <location>
        <begin position="80"/>
        <end position="101"/>
    </location>
</feature>
<evidence type="ECO:0000256" key="1">
    <source>
        <dbReference type="ARBA" id="ARBA00003943"/>
    </source>
</evidence>
<evidence type="ECO:0000256" key="10">
    <source>
        <dbReference type="ARBA" id="ARBA00023027"/>
    </source>
</evidence>
<dbReference type="GO" id="GO:0006740">
    <property type="term" value="P:NADPH regeneration"/>
    <property type="evidence" value="ECO:0007669"/>
    <property type="project" value="TreeGrafter"/>
</dbReference>
<keyword evidence="10" id="KW-0520">NAD</keyword>
<evidence type="ECO:0000256" key="4">
    <source>
        <dbReference type="ARBA" id="ARBA00022475"/>
    </source>
</evidence>
<dbReference type="Proteomes" id="UP000744980">
    <property type="component" value="Unassembled WGS sequence"/>
</dbReference>
<protein>
    <recommendedName>
        <fullName evidence="3">proton-translocating NAD(P)(+) transhydrogenase</fullName>
        <ecNumber evidence="3">7.1.1.1</ecNumber>
    </recommendedName>
</protein>
<dbReference type="GO" id="GO:0005886">
    <property type="term" value="C:plasma membrane"/>
    <property type="evidence" value="ECO:0007669"/>
    <property type="project" value="UniProtKB-SubCell"/>
</dbReference>
<dbReference type="GO" id="GO:0050661">
    <property type="term" value="F:NADP binding"/>
    <property type="evidence" value="ECO:0007669"/>
    <property type="project" value="TreeGrafter"/>
</dbReference>
<evidence type="ECO:0000313" key="15">
    <source>
        <dbReference type="EMBL" id="MBM3092486.1"/>
    </source>
</evidence>
<name>A0AAW4FMP5_9HYPH</name>
<accession>A0AAW4FMP5</accession>
<keyword evidence="8" id="KW-1278">Translocase</keyword>
<evidence type="ECO:0000256" key="2">
    <source>
        <dbReference type="ARBA" id="ARBA00004429"/>
    </source>
</evidence>
<keyword evidence="16" id="KW-1185">Reference proteome</keyword>
<evidence type="ECO:0000256" key="5">
    <source>
        <dbReference type="ARBA" id="ARBA00022519"/>
    </source>
</evidence>
<evidence type="ECO:0000256" key="3">
    <source>
        <dbReference type="ARBA" id="ARBA00012943"/>
    </source>
</evidence>
<feature type="domain" description="NAD(P) transhydrogenase alpha subunit C-terminal" evidence="14">
    <location>
        <begin position="53"/>
        <end position="136"/>
    </location>
</feature>
<comment type="subcellular location">
    <subcellularLocation>
        <location evidence="2">Cell inner membrane</location>
        <topology evidence="2">Multi-pass membrane protein</topology>
    </subcellularLocation>
</comment>
<gene>
    <name evidence="15" type="ORF">GFB56_16940</name>
</gene>
<dbReference type="GO" id="GO:0008750">
    <property type="term" value="F:proton-translocating NAD(P)+ transhydrogenase activity"/>
    <property type="evidence" value="ECO:0007669"/>
    <property type="project" value="UniProtKB-EC"/>
</dbReference>
<dbReference type="RefSeq" id="WP_025424861.1">
    <property type="nucleotide sequence ID" value="NZ_CP083370.1"/>
</dbReference>
<comment type="caution">
    <text evidence="15">The sequence shown here is derived from an EMBL/GenBank/DDBJ whole genome shotgun (WGS) entry which is preliminary data.</text>
</comment>
<evidence type="ECO:0000259" key="14">
    <source>
        <dbReference type="Pfam" id="PF12769"/>
    </source>
</evidence>
<dbReference type="EC" id="7.1.1.1" evidence="3"/>
<evidence type="ECO:0000256" key="7">
    <source>
        <dbReference type="ARBA" id="ARBA00022857"/>
    </source>
</evidence>
<dbReference type="AlphaFoldDB" id="A0AAW4FMP5"/>
<evidence type="ECO:0000256" key="8">
    <source>
        <dbReference type="ARBA" id="ARBA00022967"/>
    </source>
</evidence>
<comment type="catalytic activity">
    <reaction evidence="12">
        <text>NAD(+) + NADPH + H(+)(in) = NADH + NADP(+) + H(+)(out)</text>
        <dbReference type="Rhea" id="RHEA:47992"/>
        <dbReference type="ChEBI" id="CHEBI:15378"/>
        <dbReference type="ChEBI" id="CHEBI:57540"/>
        <dbReference type="ChEBI" id="CHEBI:57783"/>
        <dbReference type="ChEBI" id="CHEBI:57945"/>
        <dbReference type="ChEBI" id="CHEBI:58349"/>
        <dbReference type="EC" id="7.1.1.1"/>
    </reaction>
</comment>